<dbReference type="Proteomes" id="UP000654075">
    <property type="component" value="Unassembled WGS sequence"/>
</dbReference>
<sequence>MVPQAASNRVAVSRVLLPSLVAVPCDFLGRWRHPRRLFGRAASAPRSYYCTVFSSESIGAVGSSSRFGGVDLERGRLAWLGEWRVEEAADNLDPQNPSLQSNAQQADEPEMQHPGETSVEPVHVRTASTRAVSDFYDTMLQLLRARCLLASPRTGSGQASVGLRSSPEALQLGHLGMAPHEFDMSEAMWAK</sequence>
<evidence type="ECO:0000313" key="2">
    <source>
        <dbReference type="EMBL" id="CAE8623307.1"/>
    </source>
</evidence>
<proteinExistence type="predicted"/>
<name>A0A813GAT0_POLGL</name>
<organism evidence="2 3">
    <name type="scientific">Polarella glacialis</name>
    <name type="common">Dinoflagellate</name>
    <dbReference type="NCBI Taxonomy" id="89957"/>
    <lineage>
        <taxon>Eukaryota</taxon>
        <taxon>Sar</taxon>
        <taxon>Alveolata</taxon>
        <taxon>Dinophyceae</taxon>
        <taxon>Suessiales</taxon>
        <taxon>Suessiaceae</taxon>
        <taxon>Polarella</taxon>
    </lineage>
</organism>
<feature type="compositionally biased region" description="Polar residues" evidence="1">
    <location>
        <begin position="93"/>
        <end position="105"/>
    </location>
</feature>
<evidence type="ECO:0000256" key="1">
    <source>
        <dbReference type="SAM" id="MobiDB-lite"/>
    </source>
</evidence>
<dbReference type="AlphaFoldDB" id="A0A813GAT0"/>
<protein>
    <submittedName>
        <fullName evidence="2">Uncharacterized protein</fullName>
    </submittedName>
</protein>
<keyword evidence="3" id="KW-1185">Reference proteome</keyword>
<dbReference type="EMBL" id="CAJNNV010028147">
    <property type="protein sequence ID" value="CAE8623307.1"/>
    <property type="molecule type" value="Genomic_DNA"/>
</dbReference>
<feature type="region of interest" description="Disordered" evidence="1">
    <location>
        <begin position="90"/>
        <end position="121"/>
    </location>
</feature>
<gene>
    <name evidence="2" type="ORF">PGLA1383_LOCUS40600</name>
</gene>
<reference evidence="2" key="1">
    <citation type="submission" date="2021-02" db="EMBL/GenBank/DDBJ databases">
        <authorList>
            <person name="Dougan E. K."/>
            <person name="Rhodes N."/>
            <person name="Thang M."/>
            <person name="Chan C."/>
        </authorList>
    </citation>
    <scope>NUCLEOTIDE SEQUENCE</scope>
</reference>
<accession>A0A813GAT0</accession>
<evidence type="ECO:0000313" key="3">
    <source>
        <dbReference type="Proteomes" id="UP000654075"/>
    </source>
</evidence>
<comment type="caution">
    <text evidence="2">The sequence shown here is derived from an EMBL/GenBank/DDBJ whole genome shotgun (WGS) entry which is preliminary data.</text>
</comment>